<accession>A0A420IFC1</accession>
<evidence type="ECO:0000313" key="1">
    <source>
        <dbReference type="EMBL" id="RKF73240.1"/>
    </source>
</evidence>
<name>A0A420IFC1_9PEZI</name>
<organism evidence="1 2">
    <name type="scientific">Golovinomyces cichoracearum</name>
    <dbReference type="NCBI Taxonomy" id="62708"/>
    <lineage>
        <taxon>Eukaryota</taxon>
        <taxon>Fungi</taxon>
        <taxon>Dikarya</taxon>
        <taxon>Ascomycota</taxon>
        <taxon>Pezizomycotina</taxon>
        <taxon>Leotiomycetes</taxon>
        <taxon>Erysiphales</taxon>
        <taxon>Erysiphaceae</taxon>
        <taxon>Golovinomyces</taxon>
    </lineage>
</organism>
<reference evidence="1 2" key="1">
    <citation type="journal article" date="2018" name="BMC Genomics">
        <title>Comparative genome analyses reveal sequence features reflecting distinct modes of host-adaptation between dicot and monocot powdery mildew.</title>
        <authorList>
            <person name="Wu Y."/>
            <person name="Ma X."/>
            <person name="Pan Z."/>
            <person name="Kale S.D."/>
            <person name="Song Y."/>
            <person name="King H."/>
            <person name="Zhang Q."/>
            <person name="Presley C."/>
            <person name="Deng X."/>
            <person name="Wei C.I."/>
            <person name="Xiao S."/>
        </authorList>
    </citation>
    <scope>NUCLEOTIDE SEQUENCE [LARGE SCALE GENOMIC DNA]</scope>
    <source>
        <strain evidence="1">UCSC1</strain>
    </source>
</reference>
<dbReference type="EMBL" id="MCBR01009101">
    <property type="protein sequence ID" value="RKF73240.1"/>
    <property type="molecule type" value="Genomic_DNA"/>
</dbReference>
<gene>
    <name evidence="1" type="ORF">GcC1_091022</name>
</gene>
<protein>
    <submittedName>
        <fullName evidence="1">Uncharacterized protein</fullName>
    </submittedName>
</protein>
<dbReference type="Proteomes" id="UP000285405">
    <property type="component" value="Unassembled WGS sequence"/>
</dbReference>
<proteinExistence type="predicted"/>
<dbReference type="AlphaFoldDB" id="A0A420IFC1"/>
<comment type="caution">
    <text evidence="1">The sequence shown here is derived from an EMBL/GenBank/DDBJ whole genome shotgun (WGS) entry which is preliminary data.</text>
</comment>
<evidence type="ECO:0000313" key="2">
    <source>
        <dbReference type="Proteomes" id="UP000285405"/>
    </source>
</evidence>
<sequence length="59" mass="6712">MLAQIVDDIAWWTRLDEIEHRVIPCCCGISQTLNISKLDDGYSNYATTFRANLKHNSLG</sequence>